<evidence type="ECO:0000256" key="3">
    <source>
        <dbReference type="PROSITE-ProRule" id="PRU00023"/>
    </source>
</evidence>
<dbReference type="GO" id="GO:0085020">
    <property type="term" value="P:protein K6-linked ubiquitination"/>
    <property type="evidence" value="ECO:0007669"/>
    <property type="project" value="TreeGrafter"/>
</dbReference>
<reference evidence="5" key="1">
    <citation type="journal article" date="2023" name="Plant J.">
        <title>Genome sequences and population genomics provide insights into the demographic history, inbreeding, and mutation load of two 'living fossil' tree species of Dipteronia.</title>
        <authorList>
            <person name="Feng Y."/>
            <person name="Comes H.P."/>
            <person name="Chen J."/>
            <person name="Zhu S."/>
            <person name="Lu R."/>
            <person name="Zhang X."/>
            <person name="Li P."/>
            <person name="Qiu J."/>
            <person name="Olsen K.M."/>
            <person name="Qiu Y."/>
        </authorList>
    </citation>
    <scope>NUCLEOTIDE SEQUENCE</scope>
    <source>
        <strain evidence="5">KIB01</strain>
    </source>
</reference>
<protein>
    <recommendedName>
        <fullName evidence="7">Ankyrin repeat protein</fullName>
    </recommendedName>
</protein>
<sequence>MGQEANPAPEHTPTTPENVDELLEAARYDDIDDVISLASSGVPLDSKDSQGRTAVQNETAILLMFCMVPWSISVWLTYHLYLGTALHMAAANGHLGIVEYLISRGVDINASKEEKNTPLHWACLPASMAILRWLRN</sequence>
<keyword evidence="6" id="KW-1185">Reference proteome</keyword>
<dbReference type="PANTHER" id="PTHR24171:SF8">
    <property type="entry name" value="BRCA1-ASSOCIATED RING DOMAIN PROTEIN 1"/>
    <property type="match status" value="1"/>
</dbReference>
<evidence type="ECO:0000256" key="2">
    <source>
        <dbReference type="ARBA" id="ARBA00023043"/>
    </source>
</evidence>
<dbReference type="AlphaFoldDB" id="A0AAD9WVJ6"/>
<evidence type="ECO:0000256" key="1">
    <source>
        <dbReference type="ARBA" id="ARBA00022737"/>
    </source>
</evidence>
<evidence type="ECO:0000256" key="4">
    <source>
        <dbReference type="SAM" id="Phobius"/>
    </source>
</evidence>
<dbReference type="EMBL" id="JANJYI010000006">
    <property type="protein sequence ID" value="KAK2643770.1"/>
    <property type="molecule type" value="Genomic_DNA"/>
</dbReference>
<dbReference type="Gene3D" id="1.25.40.20">
    <property type="entry name" value="Ankyrin repeat-containing domain"/>
    <property type="match status" value="1"/>
</dbReference>
<dbReference type="PROSITE" id="PS50088">
    <property type="entry name" value="ANK_REPEAT"/>
    <property type="match status" value="1"/>
</dbReference>
<dbReference type="SMART" id="SM00248">
    <property type="entry name" value="ANK"/>
    <property type="match status" value="1"/>
</dbReference>
<dbReference type="PANTHER" id="PTHR24171">
    <property type="entry name" value="ANKYRIN REPEAT DOMAIN-CONTAINING PROTEIN 39-RELATED"/>
    <property type="match status" value="1"/>
</dbReference>
<evidence type="ECO:0000313" key="5">
    <source>
        <dbReference type="EMBL" id="KAK2643770.1"/>
    </source>
</evidence>
<keyword evidence="4" id="KW-0472">Membrane</keyword>
<dbReference type="Pfam" id="PF13637">
    <property type="entry name" value="Ank_4"/>
    <property type="match status" value="1"/>
</dbReference>
<evidence type="ECO:0000313" key="6">
    <source>
        <dbReference type="Proteomes" id="UP001280121"/>
    </source>
</evidence>
<dbReference type="SUPFAM" id="SSF48403">
    <property type="entry name" value="Ankyrin repeat"/>
    <property type="match status" value="1"/>
</dbReference>
<dbReference type="GO" id="GO:0004842">
    <property type="term" value="F:ubiquitin-protein transferase activity"/>
    <property type="evidence" value="ECO:0007669"/>
    <property type="project" value="TreeGrafter"/>
</dbReference>
<keyword evidence="1" id="KW-0677">Repeat</keyword>
<comment type="caution">
    <text evidence="5">The sequence shown here is derived from an EMBL/GenBank/DDBJ whole genome shotgun (WGS) entry which is preliminary data.</text>
</comment>
<name>A0AAD9WVJ6_9ROSI</name>
<dbReference type="Proteomes" id="UP001280121">
    <property type="component" value="Unassembled WGS sequence"/>
</dbReference>
<feature type="repeat" description="ANK" evidence="3">
    <location>
        <begin position="81"/>
        <end position="113"/>
    </location>
</feature>
<feature type="transmembrane region" description="Helical" evidence="4">
    <location>
        <begin position="60"/>
        <end position="78"/>
    </location>
</feature>
<organism evidence="5 6">
    <name type="scientific">Dipteronia dyeriana</name>
    <dbReference type="NCBI Taxonomy" id="168575"/>
    <lineage>
        <taxon>Eukaryota</taxon>
        <taxon>Viridiplantae</taxon>
        <taxon>Streptophyta</taxon>
        <taxon>Embryophyta</taxon>
        <taxon>Tracheophyta</taxon>
        <taxon>Spermatophyta</taxon>
        <taxon>Magnoliopsida</taxon>
        <taxon>eudicotyledons</taxon>
        <taxon>Gunneridae</taxon>
        <taxon>Pentapetalae</taxon>
        <taxon>rosids</taxon>
        <taxon>malvids</taxon>
        <taxon>Sapindales</taxon>
        <taxon>Sapindaceae</taxon>
        <taxon>Hippocastanoideae</taxon>
        <taxon>Acereae</taxon>
        <taxon>Dipteronia</taxon>
    </lineage>
</organism>
<keyword evidence="4" id="KW-1133">Transmembrane helix</keyword>
<proteinExistence type="predicted"/>
<keyword evidence="4" id="KW-0812">Transmembrane</keyword>
<dbReference type="InterPro" id="IPR036770">
    <property type="entry name" value="Ankyrin_rpt-contain_sf"/>
</dbReference>
<dbReference type="InterPro" id="IPR002110">
    <property type="entry name" value="Ankyrin_rpt"/>
</dbReference>
<keyword evidence="2 3" id="KW-0040">ANK repeat</keyword>
<accession>A0AAD9WVJ6</accession>
<evidence type="ECO:0008006" key="7">
    <source>
        <dbReference type="Google" id="ProtNLM"/>
    </source>
</evidence>
<dbReference type="PROSITE" id="PS50297">
    <property type="entry name" value="ANK_REP_REGION"/>
    <property type="match status" value="1"/>
</dbReference>
<gene>
    <name evidence="5" type="ORF">Ddye_018965</name>
</gene>